<comment type="similarity">
    <text evidence="4 7">Belongs to the glucosamine/galactosamine-6-phosphate isomerase family. 6-phosphogluconolactonase subfamily.</text>
</comment>
<comment type="pathway">
    <text evidence="3 7">Carbohydrate degradation; pentose phosphate pathway; D-ribulose 5-phosphate from D-glucose 6-phosphate (oxidative stage): step 2/3.</text>
</comment>
<dbReference type="UniPathway" id="UPA00115">
    <property type="reaction ID" value="UER00409"/>
</dbReference>
<feature type="domain" description="Glucosamine/galactosamine-6-phosphate isomerase" evidence="8">
    <location>
        <begin position="17"/>
        <end position="240"/>
    </location>
</feature>
<dbReference type="OrthoDB" id="9810967at2"/>
<dbReference type="PANTHER" id="PTHR11054:SF0">
    <property type="entry name" value="6-PHOSPHOGLUCONOLACTONASE"/>
    <property type="match status" value="1"/>
</dbReference>
<dbReference type="InterPro" id="IPR005900">
    <property type="entry name" value="6-phosphogluconolactonase_DevB"/>
</dbReference>
<evidence type="ECO:0000256" key="1">
    <source>
        <dbReference type="ARBA" id="ARBA00000832"/>
    </source>
</evidence>
<dbReference type="Gene3D" id="3.40.50.1360">
    <property type="match status" value="1"/>
</dbReference>
<keyword evidence="7 9" id="KW-0378">Hydrolase</keyword>
<gene>
    <name evidence="7 9" type="primary">pgl</name>
    <name evidence="9" type="ORF">E3E12_05875</name>
</gene>
<dbReference type="InterPro" id="IPR037171">
    <property type="entry name" value="NagB/RpiA_transferase-like"/>
</dbReference>
<comment type="function">
    <text evidence="2 7">Hydrolysis of 6-phosphogluconolactone to 6-phosphogluconate.</text>
</comment>
<evidence type="ECO:0000256" key="6">
    <source>
        <dbReference type="ARBA" id="ARBA00020337"/>
    </source>
</evidence>
<dbReference type="EC" id="3.1.1.31" evidence="5 7"/>
<evidence type="ECO:0000256" key="7">
    <source>
        <dbReference type="RuleBase" id="RU365095"/>
    </source>
</evidence>
<name>A0A4Y6U9T0_9PROT</name>
<evidence type="ECO:0000256" key="2">
    <source>
        <dbReference type="ARBA" id="ARBA00002681"/>
    </source>
</evidence>
<evidence type="ECO:0000313" key="10">
    <source>
        <dbReference type="Proteomes" id="UP000318709"/>
    </source>
</evidence>
<organism evidence="9 10">
    <name type="scientific">Formicincola oecophyllae</name>
    <dbReference type="NCBI Taxonomy" id="2558361"/>
    <lineage>
        <taxon>Bacteria</taxon>
        <taxon>Pseudomonadati</taxon>
        <taxon>Pseudomonadota</taxon>
        <taxon>Alphaproteobacteria</taxon>
        <taxon>Acetobacterales</taxon>
        <taxon>Acetobacteraceae</taxon>
        <taxon>Formicincola</taxon>
    </lineage>
</organism>
<dbReference type="RefSeq" id="WP_141443498.1">
    <property type="nucleotide sequence ID" value="NZ_CP038231.1"/>
</dbReference>
<evidence type="ECO:0000256" key="4">
    <source>
        <dbReference type="ARBA" id="ARBA00010662"/>
    </source>
</evidence>
<evidence type="ECO:0000256" key="5">
    <source>
        <dbReference type="ARBA" id="ARBA00013198"/>
    </source>
</evidence>
<dbReference type="PANTHER" id="PTHR11054">
    <property type="entry name" value="6-PHOSPHOGLUCONOLACTONASE"/>
    <property type="match status" value="1"/>
</dbReference>
<evidence type="ECO:0000313" key="9">
    <source>
        <dbReference type="EMBL" id="QDH13790.1"/>
    </source>
</evidence>
<comment type="catalytic activity">
    <reaction evidence="1 7">
        <text>6-phospho-D-glucono-1,5-lactone + H2O = 6-phospho-D-gluconate + H(+)</text>
        <dbReference type="Rhea" id="RHEA:12556"/>
        <dbReference type="ChEBI" id="CHEBI:15377"/>
        <dbReference type="ChEBI" id="CHEBI:15378"/>
        <dbReference type="ChEBI" id="CHEBI:57955"/>
        <dbReference type="ChEBI" id="CHEBI:58759"/>
        <dbReference type="EC" id="3.1.1.31"/>
    </reaction>
</comment>
<keyword evidence="10" id="KW-1185">Reference proteome</keyword>
<accession>A0A4Y6U9T0</accession>
<reference evidence="9 10" key="1">
    <citation type="submission" date="2019-03" db="EMBL/GenBank/DDBJ databases">
        <title>The complete genome sequence of Swingsia_sp. F3b2 LMG30590(T).</title>
        <authorList>
            <person name="Chua K.-O."/>
            <person name="Chan K.-G."/>
            <person name="See-Too W.-S."/>
        </authorList>
    </citation>
    <scope>NUCLEOTIDE SEQUENCE [LARGE SCALE GENOMIC DNA]</scope>
    <source>
        <strain evidence="9 10">F3b2</strain>
    </source>
</reference>
<dbReference type="NCBIfam" id="TIGR01198">
    <property type="entry name" value="pgl"/>
    <property type="match status" value="1"/>
</dbReference>
<dbReference type="InterPro" id="IPR006148">
    <property type="entry name" value="Glc/Gal-6P_isomerase"/>
</dbReference>
<sequence length="254" mass="26610">MTMTTMKDAVWDVMPTPYEVSARMAEIFMRALANRAGDGGAVRVALSGGSTPREALAMLARPYVASQIDWGRLEVYFSDERCVPHDDPASNIAMARQALLDHVPLKPGQIHPVPFEGTTPEGAQKAAAAYDALLKAQHTQPGEPFFDLVMLGMGTDGHTASLFPNTAALAATSAWAAAGQAPVVPHQRVTLTYPALASSRLVAFMVTGAAKAPVTKALKSPAHSGATLPAGRVQTQGRLVILADEAAMGVPKGS</sequence>
<dbReference type="GO" id="GO:0017057">
    <property type="term" value="F:6-phosphogluconolactonase activity"/>
    <property type="evidence" value="ECO:0007669"/>
    <property type="project" value="UniProtKB-UniRule"/>
</dbReference>
<evidence type="ECO:0000256" key="3">
    <source>
        <dbReference type="ARBA" id="ARBA00004961"/>
    </source>
</evidence>
<dbReference type="GO" id="GO:0005975">
    <property type="term" value="P:carbohydrate metabolic process"/>
    <property type="evidence" value="ECO:0007669"/>
    <property type="project" value="UniProtKB-UniRule"/>
</dbReference>
<dbReference type="GO" id="GO:0006098">
    <property type="term" value="P:pentose-phosphate shunt"/>
    <property type="evidence" value="ECO:0007669"/>
    <property type="project" value="UniProtKB-UniPathway"/>
</dbReference>
<dbReference type="CDD" id="cd01400">
    <property type="entry name" value="6PGL"/>
    <property type="match status" value="1"/>
</dbReference>
<dbReference type="KEGG" id="swf:E3E12_05875"/>
<dbReference type="AlphaFoldDB" id="A0A4Y6U9T0"/>
<protein>
    <recommendedName>
        <fullName evidence="6 7">6-phosphogluconolactonase</fullName>
        <shortName evidence="7">6PGL</shortName>
        <ecNumber evidence="5 7">3.1.1.31</ecNumber>
    </recommendedName>
</protein>
<dbReference type="Pfam" id="PF01182">
    <property type="entry name" value="Glucosamine_iso"/>
    <property type="match status" value="1"/>
</dbReference>
<dbReference type="Proteomes" id="UP000318709">
    <property type="component" value="Chromosome"/>
</dbReference>
<dbReference type="SUPFAM" id="SSF100950">
    <property type="entry name" value="NagB/RpiA/CoA transferase-like"/>
    <property type="match status" value="1"/>
</dbReference>
<evidence type="ECO:0000259" key="8">
    <source>
        <dbReference type="Pfam" id="PF01182"/>
    </source>
</evidence>
<dbReference type="InterPro" id="IPR039104">
    <property type="entry name" value="6PGL"/>
</dbReference>
<proteinExistence type="inferred from homology"/>
<dbReference type="EMBL" id="CP038231">
    <property type="protein sequence ID" value="QDH13790.1"/>
    <property type="molecule type" value="Genomic_DNA"/>
</dbReference>